<evidence type="ECO:0000313" key="1">
    <source>
        <dbReference type="EMBL" id="KJV34842.1"/>
    </source>
</evidence>
<dbReference type="PATRIC" id="fig|345309.4.peg.1184"/>
<keyword evidence="2" id="KW-1185">Reference proteome</keyword>
<dbReference type="Proteomes" id="UP000033651">
    <property type="component" value="Unassembled WGS sequence"/>
</dbReference>
<gene>
    <name evidence="1" type="ORF">VI08_09720</name>
</gene>
<name>A0A0F3KV50_9GAMM</name>
<sequence length="92" mass="9527">MATIDEDILLARAQLAIDAMAISRAMLDRDFDEARFRAHLVLCEASTMALPAVGGAAQAVLNVLGPLGSVPAPGIGRALLELSGAIDAVERT</sequence>
<proteinExistence type="predicted"/>
<dbReference type="RefSeq" id="WP_045829368.1">
    <property type="nucleotide sequence ID" value="NZ_JZRB01000018.1"/>
</dbReference>
<dbReference type="OrthoDB" id="5957343at2"/>
<dbReference type="AlphaFoldDB" id="A0A0F3KV50"/>
<accession>A0A0F3KV50</accession>
<protein>
    <submittedName>
        <fullName evidence="1">Uncharacterized protein</fullName>
    </submittedName>
</protein>
<reference evidence="1 2" key="1">
    <citation type="submission" date="2015-03" db="EMBL/GenBank/DDBJ databases">
        <title>Draft genome sequence of Luteibacter yeojuensis strain SU11.</title>
        <authorList>
            <person name="Sulaiman J."/>
            <person name="Priya K."/>
            <person name="Chan K.-G."/>
        </authorList>
    </citation>
    <scope>NUCLEOTIDE SEQUENCE [LARGE SCALE GENOMIC DNA]</scope>
    <source>
        <strain evidence="1 2">SU11</strain>
    </source>
</reference>
<evidence type="ECO:0000313" key="2">
    <source>
        <dbReference type="Proteomes" id="UP000033651"/>
    </source>
</evidence>
<dbReference type="EMBL" id="JZRB01000018">
    <property type="protein sequence ID" value="KJV34842.1"/>
    <property type="molecule type" value="Genomic_DNA"/>
</dbReference>
<comment type="caution">
    <text evidence="1">The sequence shown here is derived from an EMBL/GenBank/DDBJ whole genome shotgun (WGS) entry which is preliminary data.</text>
</comment>
<organism evidence="1 2">
    <name type="scientific">Luteibacter yeojuensis</name>
    <dbReference type="NCBI Taxonomy" id="345309"/>
    <lineage>
        <taxon>Bacteria</taxon>
        <taxon>Pseudomonadati</taxon>
        <taxon>Pseudomonadota</taxon>
        <taxon>Gammaproteobacteria</taxon>
        <taxon>Lysobacterales</taxon>
        <taxon>Rhodanobacteraceae</taxon>
        <taxon>Luteibacter</taxon>
    </lineage>
</organism>